<protein>
    <submittedName>
        <fullName evidence="4">DUF4102 domain-containing protein</fullName>
    </submittedName>
</protein>
<name>A0AAD0PTB0_PSEAV</name>
<keyword evidence="2" id="KW-0229">DNA integration</keyword>
<dbReference type="InterPro" id="IPR025166">
    <property type="entry name" value="Integrase_DNA_bind_dom"/>
</dbReference>
<dbReference type="AlphaFoldDB" id="A0AAD0PTB0"/>
<sequence>MKRRPLAVTVLASLEPEQKEYREAYGVDRLYFVVSAKGNKRWEFRYKRTEGKWSWVGLGTYPDFSAKRAREKAADNIKLVDGGIDSVQHKQ</sequence>
<evidence type="ECO:0000259" key="3">
    <source>
        <dbReference type="Pfam" id="PF13356"/>
    </source>
</evidence>
<dbReference type="EMBL" id="CP031225">
    <property type="protein sequence ID" value="AXH57102.1"/>
    <property type="molecule type" value="Genomic_DNA"/>
</dbReference>
<dbReference type="InterPro" id="IPR038488">
    <property type="entry name" value="Integrase_DNA-bd_sf"/>
</dbReference>
<evidence type="ECO:0000256" key="1">
    <source>
        <dbReference type="ARBA" id="ARBA00008857"/>
    </source>
</evidence>
<proteinExistence type="inferred from homology"/>
<gene>
    <name evidence="4" type="ORF">PLA107_018700</name>
</gene>
<accession>A0AAD0PTB0</accession>
<reference evidence="4 5" key="1">
    <citation type="journal article" date="2011" name="PLoS Pathog.">
        <title>Dynamic evolution of pathogenicity revealed by sequencing and comparative genomics of 19 Pseudomonas syringae isolates.</title>
        <authorList>
            <person name="Baltrus D.A."/>
            <person name="Nishimura M.T."/>
            <person name="Romanchuk A."/>
            <person name="Chang J.H."/>
            <person name="Mukhtar M.S."/>
            <person name="Cherkis K."/>
            <person name="Roach J."/>
            <person name="Grant S.R."/>
            <person name="Jones C.D."/>
            <person name="Dangl J.L."/>
        </authorList>
    </citation>
    <scope>NUCLEOTIDE SEQUENCE [LARGE SCALE GENOMIC DNA]</scope>
    <source>
        <strain evidence="4 5">M301315</strain>
    </source>
</reference>
<evidence type="ECO:0000256" key="2">
    <source>
        <dbReference type="ARBA" id="ARBA00022908"/>
    </source>
</evidence>
<comment type="similarity">
    <text evidence="1">Belongs to the 'phage' integrase family.</text>
</comment>
<feature type="domain" description="Integrase DNA-binding" evidence="3">
    <location>
        <begin position="16"/>
        <end position="91"/>
    </location>
</feature>
<evidence type="ECO:0000313" key="5">
    <source>
        <dbReference type="Proteomes" id="UP000006426"/>
    </source>
</evidence>
<dbReference type="GO" id="GO:0015074">
    <property type="term" value="P:DNA integration"/>
    <property type="evidence" value="ECO:0007669"/>
    <property type="project" value="UniProtKB-KW"/>
</dbReference>
<dbReference type="PANTHER" id="PTHR30629">
    <property type="entry name" value="PROPHAGE INTEGRASE"/>
    <property type="match status" value="1"/>
</dbReference>
<evidence type="ECO:0000313" key="4">
    <source>
        <dbReference type="EMBL" id="AXH57102.1"/>
    </source>
</evidence>
<dbReference type="InterPro" id="IPR050808">
    <property type="entry name" value="Phage_Integrase"/>
</dbReference>
<organism evidence="4 5">
    <name type="scientific">Pseudomonas amygdali pv. lachrymans str. M301315</name>
    <dbReference type="NCBI Taxonomy" id="629260"/>
    <lineage>
        <taxon>Bacteria</taxon>
        <taxon>Pseudomonadati</taxon>
        <taxon>Pseudomonadota</taxon>
        <taxon>Gammaproteobacteria</taxon>
        <taxon>Pseudomonadales</taxon>
        <taxon>Pseudomonadaceae</taxon>
        <taxon>Pseudomonas</taxon>
        <taxon>Pseudomonas amygdali</taxon>
    </lineage>
</organism>
<dbReference type="Gene3D" id="3.30.160.390">
    <property type="entry name" value="Integrase, DNA-binding domain"/>
    <property type="match status" value="1"/>
</dbReference>
<dbReference type="Proteomes" id="UP000006426">
    <property type="component" value="Chromosome"/>
</dbReference>
<dbReference type="PANTHER" id="PTHR30629:SF2">
    <property type="entry name" value="PROPHAGE INTEGRASE INTS-RELATED"/>
    <property type="match status" value="1"/>
</dbReference>
<dbReference type="Pfam" id="PF13356">
    <property type="entry name" value="Arm-DNA-bind_3"/>
    <property type="match status" value="1"/>
</dbReference>